<keyword evidence="8 17" id="KW-0133">Cell shape</keyword>
<dbReference type="NCBIfam" id="TIGR00753">
    <property type="entry name" value="undec_PP_bacA"/>
    <property type="match status" value="1"/>
</dbReference>
<dbReference type="GO" id="GO:0050380">
    <property type="term" value="F:undecaprenyl-diphosphatase activity"/>
    <property type="evidence" value="ECO:0007669"/>
    <property type="project" value="UniProtKB-UniRule"/>
</dbReference>
<dbReference type="GO" id="GO:0005886">
    <property type="term" value="C:plasma membrane"/>
    <property type="evidence" value="ECO:0007669"/>
    <property type="project" value="UniProtKB-SubCell"/>
</dbReference>
<accession>A0A1H2NGF6</accession>
<feature type="transmembrane region" description="Helical" evidence="17">
    <location>
        <begin position="256"/>
        <end position="277"/>
    </location>
</feature>
<dbReference type="AlphaFoldDB" id="A0A1H2NGF6"/>
<dbReference type="STRING" id="546874.SAMN04488544_3878"/>
<keyword evidence="13 17" id="KW-0961">Cell wall biogenesis/degradation</keyword>
<dbReference type="Proteomes" id="UP000198825">
    <property type="component" value="Chromosome I"/>
</dbReference>
<reference evidence="19" key="1">
    <citation type="submission" date="2016-10" db="EMBL/GenBank/DDBJ databases">
        <authorList>
            <person name="Varghese N."/>
            <person name="Submissions S."/>
        </authorList>
    </citation>
    <scope>NUCLEOTIDE SEQUENCE [LARGE SCALE GENOMIC DNA]</scope>
    <source>
        <strain evidence="19">DSM 21743</strain>
    </source>
</reference>
<evidence type="ECO:0000256" key="9">
    <source>
        <dbReference type="ARBA" id="ARBA00022984"/>
    </source>
</evidence>
<keyword evidence="19" id="KW-1185">Reference proteome</keyword>
<comment type="miscellaneous">
    <text evidence="17">Bacitracin is thought to be involved in the inhibition of peptidoglycan synthesis by sequestering undecaprenyl diphosphate, thereby reducing the pool of lipid carrier available.</text>
</comment>
<evidence type="ECO:0000256" key="3">
    <source>
        <dbReference type="ARBA" id="ARBA00012374"/>
    </source>
</evidence>
<keyword evidence="6 17" id="KW-0812">Transmembrane</keyword>
<keyword evidence="11 17" id="KW-0472">Membrane</keyword>
<evidence type="ECO:0000256" key="7">
    <source>
        <dbReference type="ARBA" id="ARBA00022801"/>
    </source>
</evidence>
<evidence type="ECO:0000256" key="12">
    <source>
        <dbReference type="ARBA" id="ARBA00023251"/>
    </source>
</evidence>
<dbReference type="HAMAP" id="MF_01006">
    <property type="entry name" value="Undec_diphosphatase"/>
    <property type="match status" value="1"/>
</dbReference>
<evidence type="ECO:0000256" key="8">
    <source>
        <dbReference type="ARBA" id="ARBA00022960"/>
    </source>
</evidence>
<keyword evidence="7 17" id="KW-0378">Hydrolase</keyword>
<dbReference type="InterPro" id="IPR003824">
    <property type="entry name" value="UppP"/>
</dbReference>
<comment type="catalytic activity">
    <reaction evidence="16 17">
        <text>di-trans,octa-cis-undecaprenyl diphosphate + H2O = di-trans,octa-cis-undecaprenyl phosphate + phosphate + H(+)</text>
        <dbReference type="Rhea" id="RHEA:28094"/>
        <dbReference type="ChEBI" id="CHEBI:15377"/>
        <dbReference type="ChEBI" id="CHEBI:15378"/>
        <dbReference type="ChEBI" id="CHEBI:43474"/>
        <dbReference type="ChEBI" id="CHEBI:58405"/>
        <dbReference type="ChEBI" id="CHEBI:60392"/>
        <dbReference type="EC" id="3.6.1.27"/>
    </reaction>
</comment>
<gene>
    <name evidence="17" type="primary">uppP</name>
    <name evidence="18" type="ORF">SAMN04488544_3878</name>
</gene>
<evidence type="ECO:0000313" key="18">
    <source>
        <dbReference type="EMBL" id="SDV03906.1"/>
    </source>
</evidence>
<dbReference type="Pfam" id="PF02673">
    <property type="entry name" value="BacA"/>
    <property type="match status" value="1"/>
</dbReference>
<feature type="transmembrane region" description="Helical" evidence="17">
    <location>
        <begin position="222"/>
        <end position="244"/>
    </location>
</feature>
<name>A0A1H2NGF6_9ACTN</name>
<evidence type="ECO:0000256" key="13">
    <source>
        <dbReference type="ARBA" id="ARBA00023316"/>
    </source>
</evidence>
<evidence type="ECO:0000256" key="11">
    <source>
        <dbReference type="ARBA" id="ARBA00023136"/>
    </source>
</evidence>
<feature type="transmembrane region" description="Helical" evidence="17">
    <location>
        <begin position="189"/>
        <end position="210"/>
    </location>
</feature>
<sequence>MNFWEALVLGVVEGITEFLPVSSTGHLTIVEKLFGLSIDDRGVTAFTAVIQVGAIIASIVYFRADIVRLAGAWFRGLANAEAREHRDWKMAWLVIAGSVPIGIVGLLFSDLITGPLRSLWFVVGGLVVWSVVMVLAERLSRQDRSEKDLTLVDALVVGVVQCLALVPGVSRSGSTISAGLLRNLDRVSATRLAFFLAIPALTAAGIYEAVGSADDIATSVGWAPTLVATVVSFVVGFASIAWLLRIVAKFPITVFVGYRLVLAAVIAVLLLTGVVSAR</sequence>
<evidence type="ECO:0000256" key="16">
    <source>
        <dbReference type="ARBA" id="ARBA00047594"/>
    </source>
</evidence>
<keyword evidence="9 17" id="KW-0573">Peptidoglycan synthesis</keyword>
<evidence type="ECO:0000256" key="1">
    <source>
        <dbReference type="ARBA" id="ARBA00004651"/>
    </source>
</evidence>
<comment type="similarity">
    <text evidence="2 17">Belongs to the UppP family.</text>
</comment>
<dbReference type="EC" id="3.6.1.27" evidence="3 17"/>
<proteinExistence type="inferred from homology"/>
<dbReference type="PANTHER" id="PTHR30622">
    <property type="entry name" value="UNDECAPRENYL-DIPHOSPHATASE"/>
    <property type="match status" value="1"/>
</dbReference>
<comment type="subcellular location">
    <subcellularLocation>
        <location evidence="1 17">Cell membrane</location>
        <topology evidence="1 17">Multi-pass membrane protein</topology>
    </subcellularLocation>
</comment>
<comment type="function">
    <text evidence="17">Catalyzes the dephosphorylation of undecaprenyl diphosphate (UPP). Confers resistance to bacitracin.</text>
</comment>
<dbReference type="PANTHER" id="PTHR30622:SF3">
    <property type="entry name" value="UNDECAPRENYL-DIPHOSPHATASE"/>
    <property type="match status" value="1"/>
</dbReference>
<dbReference type="GO" id="GO:0071555">
    <property type="term" value="P:cell wall organization"/>
    <property type="evidence" value="ECO:0007669"/>
    <property type="project" value="UniProtKB-KW"/>
</dbReference>
<feature type="transmembrane region" description="Helical" evidence="17">
    <location>
        <begin position="43"/>
        <end position="62"/>
    </location>
</feature>
<evidence type="ECO:0000256" key="10">
    <source>
        <dbReference type="ARBA" id="ARBA00022989"/>
    </source>
</evidence>
<feature type="transmembrane region" description="Helical" evidence="17">
    <location>
        <begin position="91"/>
        <end position="112"/>
    </location>
</feature>
<dbReference type="GO" id="GO:0008360">
    <property type="term" value="P:regulation of cell shape"/>
    <property type="evidence" value="ECO:0007669"/>
    <property type="project" value="UniProtKB-KW"/>
</dbReference>
<dbReference type="GO" id="GO:0046677">
    <property type="term" value="P:response to antibiotic"/>
    <property type="evidence" value="ECO:0007669"/>
    <property type="project" value="UniProtKB-UniRule"/>
</dbReference>
<dbReference type="RefSeq" id="WP_091078301.1">
    <property type="nucleotide sequence ID" value="NZ_LT629799.1"/>
</dbReference>
<feature type="transmembrane region" description="Helical" evidence="17">
    <location>
        <begin position="118"/>
        <end position="136"/>
    </location>
</feature>
<protein>
    <recommendedName>
        <fullName evidence="4 17">Undecaprenyl-diphosphatase</fullName>
        <ecNumber evidence="3 17">3.6.1.27</ecNumber>
    </recommendedName>
    <alternativeName>
        <fullName evidence="15 17">Bacitracin resistance protein</fullName>
    </alternativeName>
    <alternativeName>
        <fullName evidence="14 17">Undecaprenyl pyrophosphate phosphatase</fullName>
    </alternativeName>
</protein>
<dbReference type="OrthoDB" id="9808289at2"/>
<dbReference type="NCBIfam" id="NF001392">
    <property type="entry name" value="PRK00281.2-1"/>
    <property type="match status" value="1"/>
</dbReference>
<evidence type="ECO:0000256" key="2">
    <source>
        <dbReference type="ARBA" id="ARBA00010621"/>
    </source>
</evidence>
<evidence type="ECO:0000256" key="17">
    <source>
        <dbReference type="HAMAP-Rule" id="MF_01006"/>
    </source>
</evidence>
<dbReference type="EMBL" id="LT629799">
    <property type="protein sequence ID" value="SDV03906.1"/>
    <property type="molecule type" value="Genomic_DNA"/>
</dbReference>
<evidence type="ECO:0000256" key="5">
    <source>
        <dbReference type="ARBA" id="ARBA00022475"/>
    </source>
</evidence>
<evidence type="ECO:0000313" key="19">
    <source>
        <dbReference type="Proteomes" id="UP000198825"/>
    </source>
</evidence>
<evidence type="ECO:0000256" key="4">
    <source>
        <dbReference type="ARBA" id="ARBA00021581"/>
    </source>
</evidence>
<evidence type="ECO:0000256" key="14">
    <source>
        <dbReference type="ARBA" id="ARBA00032707"/>
    </source>
</evidence>
<keyword evidence="10 17" id="KW-1133">Transmembrane helix</keyword>
<dbReference type="GO" id="GO:0009252">
    <property type="term" value="P:peptidoglycan biosynthetic process"/>
    <property type="evidence" value="ECO:0007669"/>
    <property type="project" value="UniProtKB-KW"/>
</dbReference>
<evidence type="ECO:0000256" key="15">
    <source>
        <dbReference type="ARBA" id="ARBA00032932"/>
    </source>
</evidence>
<organism evidence="18 19">
    <name type="scientific">Microlunatus sagamiharensis</name>
    <dbReference type="NCBI Taxonomy" id="546874"/>
    <lineage>
        <taxon>Bacteria</taxon>
        <taxon>Bacillati</taxon>
        <taxon>Actinomycetota</taxon>
        <taxon>Actinomycetes</taxon>
        <taxon>Propionibacteriales</taxon>
        <taxon>Propionibacteriaceae</taxon>
        <taxon>Microlunatus</taxon>
    </lineage>
</organism>
<keyword evidence="12 17" id="KW-0046">Antibiotic resistance</keyword>
<keyword evidence="5 17" id="KW-1003">Cell membrane</keyword>
<evidence type="ECO:0000256" key="6">
    <source>
        <dbReference type="ARBA" id="ARBA00022692"/>
    </source>
</evidence>